<feature type="domain" description="Signal transduction histidine kinase internal region" evidence="3">
    <location>
        <begin position="481"/>
        <end position="549"/>
    </location>
</feature>
<reference evidence="4" key="1">
    <citation type="submission" date="2020-08" db="EMBL/GenBank/DDBJ databases">
        <authorList>
            <person name="Cejkova D."/>
            <person name="Kubasova T."/>
            <person name="Jahodarova E."/>
            <person name="Rychlik I."/>
        </authorList>
    </citation>
    <scope>NUCLEOTIDE SEQUENCE</scope>
    <source>
        <strain evidence="4">An824</strain>
    </source>
</reference>
<comment type="caution">
    <text evidence="4">The sequence shown here is derived from an EMBL/GenBank/DDBJ whole genome shotgun (WGS) entry which is preliminary data.</text>
</comment>
<evidence type="ECO:0000313" key="4">
    <source>
        <dbReference type="EMBL" id="MBM6673843.1"/>
    </source>
</evidence>
<proteinExistence type="predicted"/>
<dbReference type="InterPro" id="IPR010559">
    <property type="entry name" value="Sig_transdc_His_kin_internal"/>
</dbReference>
<dbReference type="SUPFAM" id="SSF55874">
    <property type="entry name" value="ATPase domain of HSP90 chaperone/DNA topoisomerase II/histidine kinase"/>
    <property type="match status" value="1"/>
</dbReference>
<evidence type="ECO:0000259" key="3">
    <source>
        <dbReference type="Pfam" id="PF06580"/>
    </source>
</evidence>
<keyword evidence="4" id="KW-0418">Kinase</keyword>
<dbReference type="InterPro" id="IPR036890">
    <property type="entry name" value="HATPase_C_sf"/>
</dbReference>
<dbReference type="InterPro" id="IPR050640">
    <property type="entry name" value="Bact_2-comp_sensor_kinase"/>
</dbReference>
<keyword evidence="1" id="KW-0472">Membrane</keyword>
<dbReference type="AlphaFoldDB" id="A0A939B7X9"/>
<keyword evidence="2" id="KW-0732">Signal</keyword>
<gene>
    <name evidence="4" type="ORF">H6A34_08140</name>
</gene>
<evidence type="ECO:0000313" key="5">
    <source>
        <dbReference type="Proteomes" id="UP000706891"/>
    </source>
</evidence>
<feature type="transmembrane region" description="Helical" evidence="1">
    <location>
        <begin position="443"/>
        <end position="463"/>
    </location>
</feature>
<dbReference type="PROSITE" id="PS51257">
    <property type="entry name" value="PROKAR_LIPOPROTEIN"/>
    <property type="match status" value="1"/>
</dbReference>
<dbReference type="EMBL" id="JACJJG010000039">
    <property type="protein sequence ID" value="MBM6673843.1"/>
    <property type="molecule type" value="Genomic_DNA"/>
</dbReference>
<name>A0A939B7X9_9BACT</name>
<evidence type="ECO:0000256" key="2">
    <source>
        <dbReference type="SAM" id="SignalP"/>
    </source>
</evidence>
<keyword evidence="1" id="KW-0812">Transmembrane</keyword>
<feature type="signal peptide" evidence="2">
    <location>
        <begin position="1"/>
        <end position="32"/>
    </location>
</feature>
<reference evidence="4" key="2">
    <citation type="journal article" date="2021" name="Sci. Rep.">
        <title>The distribution of antibiotic resistance genes in chicken gut microbiota commensals.</title>
        <authorList>
            <person name="Juricova H."/>
            <person name="Matiasovicova J."/>
            <person name="Kubasova T."/>
            <person name="Cejkova D."/>
            <person name="Rychlik I."/>
        </authorList>
    </citation>
    <scope>NUCLEOTIDE SEQUENCE</scope>
    <source>
        <strain evidence="4">An824</strain>
    </source>
</reference>
<sequence>MNAIKNACRPLHTARLAAIIAVAAAMACAVLASCGGRQTADDSRPDSLVAALANVDDSVAVNSPYALKMIKDGMKNATDSLDYYDWYLRLMRYSVSRDVPDTTKLRWNSVYAFLSAREQTPRVRGMLGFLYNIKGSYYYKLHFAPAKAINAYNKACRQLAGSDCESNLPNVCANLGDAYVAANDMPRAAWWYRRALFLSDSLKLPDEDNVSLYMGLGRIYLNLGDFDSALGCYRVADGNFRLMSLNMQLYFLTNYGNYYYYSGDYRGAEAVFTRMKQLLESHGMDNSYEMNVCKVNMADVKMNLGQEQETRRLVDEVYAFFNKIGDETALYYCHTIMIALALKAGDTATVSRILANERVTATMDFNMANIRHRYLREYYVRKGDYKRAYDDLTESNTRNDSLKHNIVNMRTSEIMMRYAQDTLQLHHRLAIQEKDADIRSARLTIYVALLLVAALVLLLLYGYTFTRKRRLQMHIELMQLRLMNVRSRISPHFIFNVLNNRMAKTDKGDADELMALVKLIRANLNMSGKYYVSLKEELDFVKYYISVERNSVCPELDFTVNAPDDKVLESVMVPSMFIQILVENSIKHGLKGRKGAKRLYINVTKDEACCRVTVGDNGTGFDIRRSDPSSTKTGLKVIRSTINIINRENKRKIRLGIRNVRAADGNVEGCEVTLVIPSGLKSLE</sequence>
<dbReference type="GO" id="GO:0016020">
    <property type="term" value="C:membrane"/>
    <property type="evidence" value="ECO:0007669"/>
    <property type="project" value="InterPro"/>
</dbReference>
<dbReference type="Proteomes" id="UP000706891">
    <property type="component" value="Unassembled WGS sequence"/>
</dbReference>
<dbReference type="InterPro" id="IPR011990">
    <property type="entry name" value="TPR-like_helical_dom_sf"/>
</dbReference>
<dbReference type="PANTHER" id="PTHR34220:SF7">
    <property type="entry name" value="SENSOR HISTIDINE KINASE YPDA"/>
    <property type="match status" value="1"/>
</dbReference>
<dbReference type="PANTHER" id="PTHR34220">
    <property type="entry name" value="SENSOR HISTIDINE KINASE YPDA"/>
    <property type="match status" value="1"/>
</dbReference>
<accession>A0A939B7X9</accession>
<keyword evidence="4" id="KW-0808">Transferase</keyword>
<protein>
    <submittedName>
        <fullName evidence="4">Histidine kinase</fullName>
    </submittedName>
</protein>
<organism evidence="4 5">
    <name type="scientific">Marseilla massiliensis</name>
    <dbReference type="NCBI Taxonomy" id="1841864"/>
    <lineage>
        <taxon>Bacteria</taxon>
        <taxon>Pseudomonadati</taxon>
        <taxon>Bacteroidota</taxon>
        <taxon>Bacteroidia</taxon>
        <taxon>Bacteroidales</taxon>
        <taxon>Prevotellaceae</taxon>
        <taxon>Marseilla</taxon>
    </lineage>
</organism>
<dbReference type="Gene3D" id="3.30.565.10">
    <property type="entry name" value="Histidine kinase-like ATPase, C-terminal domain"/>
    <property type="match status" value="1"/>
</dbReference>
<dbReference type="SUPFAM" id="SSF81901">
    <property type="entry name" value="HCP-like"/>
    <property type="match status" value="1"/>
</dbReference>
<dbReference type="Pfam" id="PF06580">
    <property type="entry name" value="His_kinase"/>
    <property type="match status" value="1"/>
</dbReference>
<dbReference type="GO" id="GO:0000155">
    <property type="term" value="F:phosphorelay sensor kinase activity"/>
    <property type="evidence" value="ECO:0007669"/>
    <property type="project" value="InterPro"/>
</dbReference>
<keyword evidence="1" id="KW-1133">Transmembrane helix</keyword>
<dbReference type="Gene3D" id="1.25.40.10">
    <property type="entry name" value="Tetratricopeptide repeat domain"/>
    <property type="match status" value="2"/>
</dbReference>
<evidence type="ECO:0000256" key="1">
    <source>
        <dbReference type="SAM" id="Phobius"/>
    </source>
</evidence>
<feature type="chain" id="PRO_5037827749" evidence="2">
    <location>
        <begin position="33"/>
        <end position="684"/>
    </location>
</feature>
<dbReference type="RefSeq" id="WP_205104786.1">
    <property type="nucleotide sequence ID" value="NZ_JACJJG010000039.1"/>
</dbReference>
<keyword evidence="5" id="KW-1185">Reference proteome</keyword>